<dbReference type="Proteomes" id="UP000254939">
    <property type="component" value="Unassembled WGS sequence"/>
</dbReference>
<dbReference type="Pfam" id="PF00211">
    <property type="entry name" value="Guanylate_cyc"/>
    <property type="match status" value="1"/>
</dbReference>
<dbReference type="GO" id="GO:0006171">
    <property type="term" value="P:cAMP biosynthetic process"/>
    <property type="evidence" value="ECO:0007669"/>
    <property type="project" value="TreeGrafter"/>
</dbReference>
<dbReference type="PANTHER" id="PTHR43081:SF19">
    <property type="entry name" value="PH-SENSITIVE ADENYLATE CYCLASE RV1264"/>
    <property type="match status" value="1"/>
</dbReference>
<dbReference type="SUPFAM" id="SSF55073">
    <property type="entry name" value="Nucleotide cyclase"/>
    <property type="match status" value="1"/>
</dbReference>
<dbReference type="InterPro" id="IPR029787">
    <property type="entry name" value="Nucleotide_cyclase"/>
</dbReference>
<dbReference type="GO" id="GO:0004016">
    <property type="term" value="F:adenylate cyclase activity"/>
    <property type="evidence" value="ECO:0007669"/>
    <property type="project" value="UniProtKB-ARBA"/>
</dbReference>
<dbReference type="Gene3D" id="3.40.50.10070">
    <property type="entry name" value="TolB, N-terminal domain"/>
    <property type="match status" value="1"/>
</dbReference>
<name>A0A370KTD4_9HYPH</name>
<proteinExistence type="predicted"/>
<evidence type="ECO:0000259" key="2">
    <source>
        <dbReference type="PROSITE" id="PS50125"/>
    </source>
</evidence>
<evidence type="ECO:0000256" key="1">
    <source>
        <dbReference type="PROSITE-ProRule" id="PRU00339"/>
    </source>
</evidence>
<dbReference type="OrthoDB" id="9807521at2"/>
<dbReference type="PANTHER" id="PTHR43081">
    <property type="entry name" value="ADENYLATE CYCLASE, TERMINAL-DIFFERENTIATION SPECIFIC-RELATED"/>
    <property type="match status" value="1"/>
</dbReference>
<comment type="caution">
    <text evidence="3">The sequence shown here is derived from an EMBL/GenBank/DDBJ whole genome shotgun (WGS) entry which is preliminary data.</text>
</comment>
<dbReference type="EMBL" id="NAAC01000007">
    <property type="protein sequence ID" value="RDJ13912.1"/>
    <property type="molecule type" value="Genomic_DNA"/>
</dbReference>
<dbReference type="GO" id="GO:0035556">
    <property type="term" value="P:intracellular signal transduction"/>
    <property type="evidence" value="ECO:0007669"/>
    <property type="project" value="InterPro"/>
</dbReference>
<keyword evidence="1" id="KW-0802">TPR repeat</keyword>
<feature type="repeat" description="TPR" evidence="1">
    <location>
        <begin position="420"/>
        <end position="453"/>
    </location>
</feature>
<feature type="repeat" description="TPR" evidence="1">
    <location>
        <begin position="454"/>
        <end position="487"/>
    </location>
</feature>
<dbReference type="SMART" id="SM00028">
    <property type="entry name" value="TPR"/>
    <property type="match status" value="4"/>
</dbReference>
<organism evidence="3 4">
    <name type="scientific">Rhizobium grahamii</name>
    <dbReference type="NCBI Taxonomy" id="1120045"/>
    <lineage>
        <taxon>Bacteria</taxon>
        <taxon>Pseudomonadati</taxon>
        <taxon>Pseudomonadota</taxon>
        <taxon>Alphaproteobacteria</taxon>
        <taxon>Hyphomicrobiales</taxon>
        <taxon>Rhizobiaceae</taxon>
        <taxon>Rhizobium/Agrobacterium group</taxon>
        <taxon>Rhizobium</taxon>
    </lineage>
</organism>
<protein>
    <submittedName>
        <fullName evidence="3">Adenylate/guanylate cyclase domain-containing protein</fullName>
    </submittedName>
</protein>
<dbReference type="PROSITE" id="PS50005">
    <property type="entry name" value="TPR"/>
    <property type="match status" value="2"/>
</dbReference>
<dbReference type="Pfam" id="PF13432">
    <property type="entry name" value="TPR_16"/>
    <property type="match status" value="1"/>
</dbReference>
<dbReference type="PROSITE" id="PS50125">
    <property type="entry name" value="GUANYLATE_CYCLASE_2"/>
    <property type="match status" value="1"/>
</dbReference>
<evidence type="ECO:0000313" key="3">
    <source>
        <dbReference type="EMBL" id="RDJ13912.1"/>
    </source>
</evidence>
<dbReference type="CDD" id="cd07302">
    <property type="entry name" value="CHD"/>
    <property type="match status" value="1"/>
</dbReference>
<dbReference type="InterPro" id="IPR019734">
    <property type="entry name" value="TPR_rpt"/>
</dbReference>
<dbReference type="InterPro" id="IPR001054">
    <property type="entry name" value="A/G_cyclase"/>
</dbReference>
<dbReference type="SUPFAM" id="SSF48452">
    <property type="entry name" value="TPR-like"/>
    <property type="match status" value="1"/>
</dbReference>
<accession>A0A370KTD4</accession>
<feature type="domain" description="Guanylate cyclase" evidence="2">
    <location>
        <begin position="12"/>
        <end position="127"/>
    </location>
</feature>
<reference evidence="3 4" key="1">
    <citation type="submission" date="2017-03" db="EMBL/GenBank/DDBJ databases">
        <title>Genome analysis of Rhizobial strains effectives or ineffectives for nitrogen fixation isolated from bean seeds.</title>
        <authorList>
            <person name="Peralta H."/>
            <person name="Aguilar-Vera A."/>
            <person name="Mora Y."/>
            <person name="Vargas-Lagunas C."/>
            <person name="Girard L."/>
            <person name="Mora J."/>
        </authorList>
    </citation>
    <scope>NUCLEOTIDE SEQUENCE [LARGE SCALE GENOMIC DNA]</scope>
    <source>
        <strain evidence="3 4">CCGM3</strain>
    </source>
</reference>
<dbReference type="RefSeq" id="WP_114712370.1">
    <property type="nucleotide sequence ID" value="NZ_KZ857258.1"/>
</dbReference>
<dbReference type="InterPro" id="IPR050697">
    <property type="entry name" value="Adenylyl/Guanylyl_Cyclase_3/4"/>
</dbReference>
<sequence length="624" mass="68569">MCAEHVERRLAAILAADVVGYSRLLEANEEDTLNALRSHRRELFDPTVATHGGQIIKVMGDGFLVEFGSVLSAAQCAVEIQRGMLERNIGIPADRLIAFRIGLNLGDIVFDTDDFHGDGINVAVRLQTLAVPGGIACSAPVRHEVGNKLGLDFADQGDKTVKNISRPVHVYFADLGSGASGGQALSVSSGHTQAAFNKPSVAILPFTNISNDPEQEFFSDGITEDIITDLSNVSGLFVLSRNTVYTWKGRNENLQRIARELGVAYVVEGSVRKAGNHVRINAELIEAASDGHVWAARYDRDLTDIFEVQDEIAKAIVEQLRVKLLPEEKKAIEQAPTESVEAYTHYLRGREYYHIASKSNHLMARQSFARALELDPGYARAYVGVAFCDARLRSQFGVEIPVDEILANTERAIAIDPNLAESYAARGFALAVAGNRAEAVRAFELALSLGPDCHEANRYYAEFCVTDGQFELAASYFQRALEIKPADYGAPIMLVNVLRSLGQTERAESYARLAIKKAEEEMRLHPENANVACLGATALAFLGARDRALEWLARSLATDPNDINIQCNAACTYALLGEADRAIDLLEGWMPQVGSEMRLWFKNDSDLDSIRNHPRYLRLTEISD</sequence>
<dbReference type="NCBIfam" id="NF047558">
    <property type="entry name" value="TPR_END_plus"/>
    <property type="match status" value="1"/>
</dbReference>
<gene>
    <name evidence="3" type="ORF">B5K06_08030</name>
</gene>
<dbReference type="InterPro" id="IPR011990">
    <property type="entry name" value="TPR-like_helical_dom_sf"/>
</dbReference>
<evidence type="ECO:0000313" key="4">
    <source>
        <dbReference type="Proteomes" id="UP000254939"/>
    </source>
</evidence>
<dbReference type="AlphaFoldDB" id="A0A370KTD4"/>
<dbReference type="Gene3D" id="3.30.70.1230">
    <property type="entry name" value="Nucleotide cyclase"/>
    <property type="match status" value="1"/>
</dbReference>
<dbReference type="Gene3D" id="1.25.40.10">
    <property type="entry name" value="Tetratricopeptide repeat domain"/>
    <property type="match status" value="2"/>
</dbReference>